<name>A0ABS7MZZ7_9BACT</name>
<keyword evidence="2" id="KW-1185">Reference proteome</keyword>
<comment type="caution">
    <text evidence="1">The sequence shown here is derived from an EMBL/GenBank/DDBJ whole genome shotgun (WGS) entry which is preliminary data.</text>
</comment>
<protein>
    <submittedName>
        <fullName evidence="1">Uncharacterized protein</fullName>
    </submittedName>
</protein>
<proteinExistence type="predicted"/>
<reference evidence="1 2" key="1">
    <citation type="submission" date="2021-06" db="EMBL/GenBank/DDBJ databases">
        <title>44 bacteria genomes isolated from Dapeng, Shenzhen.</title>
        <authorList>
            <person name="Zheng W."/>
            <person name="Yu S."/>
            <person name="Huang Y."/>
        </authorList>
    </citation>
    <scope>NUCLEOTIDE SEQUENCE [LARGE SCALE GENOMIC DNA]</scope>
    <source>
        <strain evidence="1 2">DP5N14-6</strain>
    </source>
</reference>
<gene>
    <name evidence="1" type="ORF">KUV23_00145</name>
</gene>
<dbReference type="RefSeq" id="WP_222582652.1">
    <property type="nucleotide sequence ID" value="NZ_JAHVHP010000001.1"/>
</dbReference>
<dbReference type="EMBL" id="JAHVHP010000001">
    <property type="protein sequence ID" value="MBY5949356.1"/>
    <property type="molecule type" value="Genomic_DNA"/>
</dbReference>
<sequence length="50" mass="5519">MDKIKAILAACLFLIMGQAIFFKVSEEKSPPLAIMTSNSQCFPLKLGFLL</sequence>
<dbReference type="Proteomes" id="UP000766609">
    <property type="component" value="Unassembled WGS sequence"/>
</dbReference>
<evidence type="ECO:0000313" key="1">
    <source>
        <dbReference type="EMBL" id="MBY5949356.1"/>
    </source>
</evidence>
<accession>A0ABS7MZZ7</accession>
<evidence type="ECO:0000313" key="2">
    <source>
        <dbReference type="Proteomes" id="UP000766609"/>
    </source>
</evidence>
<organism evidence="1 2">
    <name type="scientific">Algoriphagus marincola</name>
    <dbReference type="NCBI Taxonomy" id="264027"/>
    <lineage>
        <taxon>Bacteria</taxon>
        <taxon>Pseudomonadati</taxon>
        <taxon>Bacteroidota</taxon>
        <taxon>Cytophagia</taxon>
        <taxon>Cytophagales</taxon>
        <taxon>Cyclobacteriaceae</taxon>
        <taxon>Algoriphagus</taxon>
    </lineage>
</organism>